<proteinExistence type="predicted"/>
<dbReference type="InterPro" id="IPR052055">
    <property type="entry name" value="Hepadnavirus_pol/RT"/>
</dbReference>
<keyword evidence="2" id="KW-1185">Reference proteome</keyword>
<dbReference type="CDD" id="cd09275">
    <property type="entry name" value="RNase_HI_RT_DIRS1"/>
    <property type="match status" value="1"/>
</dbReference>
<name>A0ABY7ETA8_MYAAR</name>
<evidence type="ECO:0000313" key="2">
    <source>
        <dbReference type="Proteomes" id="UP001164746"/>
    </source>
</evidence>
<feature type="non-terminal residue" evidence="1">
    <location>
        <position position="236"/>
    </location>
</feature>
<reference evidence="1" key="1">
    <citation type="submission" date="2022-11" db="EMBL/GenBank/DDBJ databases">
        <title>Centuries of genome instability and evolution in soft-shell clam transmissible cancer (bioRxiv).</title>
        <authorList>
            <person name="Hart S.F.M."/>
            <person name="Yonemitsu M.A."/>
            <person name="Giersch R.M."/>
            <person name="Beal B.F."/>
            <person name="Arriagada G."/>
            <person name="Davis B.W."/>
            <person name="Ostrander E.A."/>
            <person name="Goff S.P."/>
            <person name="Metzger M.J."/>
        </authorList>
    </citation>
    <scope>NUCLEOTIDE SEQUENCE</scope>
    <source>
        <strain evidence="1">MELC-2E11</strain>
        <tissue evidence="1">Siphon/mantle</tissue>
    </source>
</reference>
<gene>
    <name evidence="1" type="ORF">MAR_026524</name>
</gene>
<dbReference type="EMBL" id="CP111019">
    <property type="protein sequence ID" value="WAR12344.1"/>
    <property type="molecule type" value="Genomic_DNA"/>
</dbReference>
<accession>A0ABY7ETA8</accession>
<dbReference type="InterPro" id="IPR043128">
    <property type="entry name" value="Rev_trsase/Diguanyl_cyclase"/>
</dbReference>
<evidence type="ECO:0000313" key="1">
    <source>
        <dbReference type="EMBL" id="WAR12344.1"/>
    </source>
</evidence>
<organism evidence="1 2">
    <name type="scientific">Mya arenaria</name>
    <name type="common">Soft-shell clam</name>
    <dbReference type="NCBI Taxonomy" id="6604"/>
    <lineage>
        <taxon>Eukaryota</taxon>
        <taxon>Metazoa</taxon>
        <taxon>Spiralia</taxon>
        <taxon>Lophotrochozoa</taxon>
        <taxon>Mollusca</taxon>
        <taxon>Bivalvia</taxon>
        <taxon>Autobranchia</taxon>
        <taxon>Heteroconchia</taxon>
        <taxon>Euheterodonta</taxon>
        <taxon>Imparidentia</taxon>
        <taxon>Neoheterodontei</taxon>
        <taxon>Myida</taxon>
        <taxon>Myoidea</taxon>
        <taxon>Myidae</taxon>
        <taxon>Mya</taxon>
    </lineage>
</organism>
<protein>
    <recommendedName>
        <fullName evidence="3">RNase H type-1 domain-containing protein</fullName>
    </recommendedName>
</protein>
<dbReference type="Proteomes" id="UP001164746">
    <property type="component" value="Chromosome 8"/>
</dbReference>
<dbReference type="InterPro" id="IPR043502">
    <property type="entry name" value="DNA/RNA_pol_sf"/>
</dbReference>
<dbReference type="Gene3D" id="3.10.10.10">
    <property type="entry name" value="HIV Type 1 Reverse Transcriptase, subunit A, domain 1"/>
    <property type="match status" value="1"/>
</dbReference>
<sequence length="236" mass="27685">MFFFHIPVHKDHQHYLAFSFQCMFYRWNVLPFGHSCSPYFFNKVLRPVIAFLRSKGLRIVVLISLRKHWNEVLTIDKYSINDLQWWFDSVLHWNTHVVVDRNIEAQLVTDASKTGWGAWIQDLQAQGFWNGRVSQSSSNFRELFAVLMTILSFKKKIHGKHIQVLSDNITTVAFLNGMGGSVTSLDKIVRTIHLEAIECNIHLSARYISGRKNWKADYLSRIKSTYEWKLHPALFR</sequence>
<dbReference type="PANTHER" id="PTHR33050:SF7">
    <property type="entry name" value="RIBONUCLEASE H"/>
    <property type="match status" value="1"/>
</dbReference>
<dbReference type="PANTHER" id="PTHR33050">
    <property type="entry name" value="REVERSE TRANSCRIPTASE DOMAIN-CONTAINING PROTEIN"/>
    <property type="match status" value="1"/>
</dbReference>
<dbReference type="SUPFAM" id="SSF56672">
    <property type="entry name" value="DNA/RNA polymerases"/>
    <property type="match status" value="1"/>
</dbReference>
<dbReference type="Gene3D" id="3.30.70.270">
    <property type="match status" value="1"/>
</dbReference>
<evidence type="ECO:0008006" key="3">
    <source>
        <dbReference type="Google" id="ProtNLM"/>
    </source>
</evidence>